<evidence type="ECO:0000313" key="3">
    <source>
        <dbReference type="Proteomes" id="UP000281332"/>
    </source>
</evidence>
<gene>
    <name evidence="2" type="ORF">BBB56_20185</name>
</gene>
<keyword evidence="1" id="KW-0812">Transmembrane</keyword>
<keyword evidence="3" id="KW-1185">Reference proteome</keyword>
<evidence type="ECO:0000256" key="1">
    <source>
        <dbReference type="SAM" id="Phobius"/>
    </source>
</evidence>
<feature type="transmembrane region" description="Helical" evidence="1">
    <location>
        <begin position="44"/>
        <end position="69"/>
    </location>
</feature>
<reference evidence="2 3" key="1">
    <citation type="submission" date="2018-11" db="EMBL/GenBank/DDBJ databases">
        <title>Whole genome sequencing of Pantoea sp. RIT388.</title>
        <authorList>
            <person name="Gan H.M."/>
            <person name="Hudson A.O."/>
        </authorList>
    </citation>
    <scope>NUCLEOTIDE SEQUENCE [LARGE SCALE GENOMIC DNA]</scope>
    <source>
        <strain evidence="2 3">RIT388</strain>
    </source>
</reference>
<comment type="caution">
    <text evidence="2">The sequence shown here is derived from an EMBL/GenBank/DDBJ whole genome shotgun (WGS) entry which is preliminary data.</text>
</comment>
<dbReference type="EMBL" id="RMVG01000021">
    <property type="protein sequence ID" value="RPD94628.1"/>
    <property type="molecule type" value="Genomic_DNA"/>
</dbReference>
<organism evidence="2 3">
    <name type="scientific">Candidatus Pantoea deserta</name>
    <dbReference type="NCBI Taxonomy" id="1869313"/>
    <lineage>
        <taxon>Bacteria</taxon>
        <taxon>Pseudomonadati</taxon>
        <taxon>Pseudomonadota</taxon>
        <taxon>Gammaproteobacteria</taxon>
        <taxon>Enterobacterales</taxon>
        <taxon>Erwiniaceae</taxon>
        <taxon>Pantoea</taxon>
    </lineage>
</organism>
<sequence length="82" mass="8532">MAGVNAFIATFQSMANLPAVTGFQIIASAVNPLALLGKRGHSSLIFTFAVKVLLSAAGFSPCACVLCCYKPTAILLLSKEEI</sequence>
<dbReference type="AlphaFoldDB" id="A0A3N4NIX2"/>
<dbReference type="Proteomes" id="UP000281332">
    <property type="component" value="Unassembled WGS sequence"/>
</dbReference>
<name>A0A3N4NIX2_9GAMM</name>
<protein>
    <submittedName>
        <fullName evidence="2">Uncharacterized protein</fullName>
    </submittedName>
</protein>
<keyword evidence="1" id="KW-0472">Membrane</keyword>
<keyword evidence="1" id="KW-1133">Transmembrane helix</keyword>
<proteinExistence type="predicted"/>
<evidence type="ECO:0000313" key="2">
    <source>
        <dbReference type="EMBL" id="RPD94628.1"/>
    </source>
</evidence>
<accession>A0A3N4NIX2</accession>